<organism evidence="4 5">
    <name type="scientific">Streptococcus oricebi</name>
    <dbReference type="NCBI Taxonomy" id="1547447"/>
    <lineage>
        <taxon>Bacteria</taxon>
        <taxon>Bacillati</taxon>
        <taxon>Bacillota</taxon>
        <taxon>Bacilli</taxon>
        <taxon>Lactobacillales</taxon>
        <taxon>Streptococcaceae</taxon>
        <taxon>Streptococcus</taxon>
    </lineage>
</organism>
<dbReference type="Proteomes" id="UP001519296">
    <property type="component" value="Unassembled WGS sequence"/>
</dbReference>
<gene>
    <name evidence="4" type="ORF">C4K46_02265</name>
</gene>
<evidence type="ECO:0000313" key="5">
    <source>
        <dbReference type="Proteomes" id="UP001519296"/>
    </source>
</evidence>
<keyword evidence="5" id="KW-1185">Reference proteome</keyword>
<dbReference type="PROSITE" id="PS50977">
    <property type="entry name" value="HTH_TETR_2"/>
    <property type="match status" value="1"/>
</dbReference>
<sequence length="201" mass="23187">MANKKEFILDKAQDLFVQQGFDKTSIVNILEATGIARGTLYYYFTSKEEIMDAIIERSLEQAFQKSSEFAQNKSLGIFDRLFGGLLALNLSRYQGPEIMAHLEAPQNALLYEKSNRILLERAPLILLPIIEDAITSKLMETDYPLESLEMLLTYSLQVFNQDFQRLSSKEQEERVEAFIYLVERVFQSQKGCFDGLKQILY</sequence>
<dbReference type="InterPro" id="IPR001647">
    <property type="entry name" value="HTH_TetR"/>
</dbReference>
<proteinExistence type="predicted"/>
<dbReference type="SUPFAM" id="SSF46689">
    <property type="entry name" value="Homeodomain-like"/>
    <property type="match status" value="1"/>
</dbReference>
<keyword evidence="1 2" id="KW-0238">DNA-binding</keyword>
<evidence type="ECO:0000256" key="2">
    <source>
        <dbReference type="PROSITE-ProRule" id="PRU00335"/>
    </source>
</evidence>
<dbReference type="PROSITE" id="PS01081">
    <property type="entry name" value="HTH_TETR_1"/>
    <property type="match status" value="1"/>
</dbReference>
<feature type="domain" description="HTH tetR-type" evidence="3">
    <location>
        <begin position="2"/>
        <end position="62"/>
    </location>
</feature>
<evidence type="ECO:0000256" key="1">
    <source>
        <dbReference type="ARBA" id="ARBA00023125"/>
    </source>
</evidence>
<dbReference type="InterPro" id="IPR009057">
    <property type="entry name" value="Homeodomain-like_sf"/>
</dbReference>
<feature type="DNA-binding region" description="H-T-H motif" evidence="2">
    <location>
        <begin position="25"/>
        <end position="44"/>
    </location>
</feature>
<dbReference type="InterPro" id="IPR023772">
    <property type="entry name" value="DNA-bd_HTH_TetR-type_CS"/>
</dbReference>
<dbReference type="EMBL" id="PRDG01000001">
    <property type="protein sequence ID" value="MBP2622760.1"/>
    <property type="molecule type" value="Genomic_DNA"/>
</dbReference>
<reference evidence="4 5" key="1">
    <citation type="submission" date="2018-02" db="EMBL/GenBank/DDBJ databases">
        <title>Draft genome sequence of Streptococcus oricebi CCUG 70868T type strain.</title>
        <authorList>
            <person name="Mendez V."/>
            <person name="Salva-Serra F."/>
            <person name="Jaen-Luchoro D."/>
            <person name="Gonzales-Siles L."/>
            <person name="Karlsson R."/>
            <person name="Engstrom-Jakobsson H."/>
            <person name="Busquets A."/>
            <person name="Gomila M."/>
            <person name="Pineiro-Iglesias B."/>
            <person name="Bennasar-Figueras A."/>
            <person name="Seeger M."/>
            <person name="Moore E."/>
        </authorList>
    </citation>
    <scope>NUCLEOTIDE SEQUENCE [LARGE SCALE GENOMIC DNA]</scope>
    <source>
        <strain evidence="4 5">CCUG 70868</strain>
    </source>
</reference>
<dbReference type="PANTHER" id="PTHR43479">
    <property type="entry name" value="ACREF/ENVCD OPERON REPRESSOR-RELATED"/>
    <property type="match status" value="1"/>
</dbReference>
<comment type="caution">
    <text evidence="4">The sequence shown here is derived from an EMBL/GenBank/DDBJ whole genome shotgun (WGS) entry which is preliminary data.</text>
</comment>
<dbReference type="Pfam" id="PF00440">
    <property type="entry name" value="TetR_N"/>
    <property type="match status" value="1"/>
</dbReference>
<evidence type="ECO:0000313" key="4">
    <source>
        <dbReference type="EMBL" id="MBP2622760.1"/>
    </source>
</evidence>
<evidence type="ECO:0000259" key="3">
    <source>
        <dbReference type="PROSITE" id="PS50977"/>
    </source>
</evidence>
<dbReference type="Gene3D" id="1.10.357.10">
    <property type="entry name" value="Tetracycline Repressor, domain 2"/>
    <property type="match status" value="1"/>
</dbReference>
<dbReference type="PRINTS" id="PR00455">
    <property type="entry name" value="HTHTETR"/>
</dbReference>
<dbReference type="RefSeq" id="WP_209626922.1">
    <property type="nucleotide sequence ID" value="NZ_PRDG01000001.1"/>
</dbReference>
<name>A0ABS5B1W5_9STRE</name>
<dbReference type="PANTHER" id="PTHR43479:SF11">
    <property type="entry name" value="ACREF_ENVCD OPERON REPRESSOR-RELATED"/>
    <property type="match status" value="1"/>
</dbReference>
<protein>
    <submittedName>
        <fullName evidence="4">TetR/AcrR family transcriptional regulator</fullName>
    </submittedName>
</protein>
<dbReference type="InterPro" id="IPR050624">
    <property type="entry name" value="HTH-type_Tx_Regulator"/>
</dbReference>
<accession>A0ABS5B1W5</accession>